<organism evidence="2 3">
    <name type="scientific">Actinocrinis puniceicyclus</name>
    <dbReference type="NCBI Taxonomy" id="977794"/>
    <lineage>
        <taxon>Bacteria</taxon>
        <taxon>Bacillati</taxon>
        <taxon>Actinomycetota</taxon>
        <taxon>Actinomycetes</taxon>
        <taxon>Catenulisporales</taxon>
        <taxon>Actinospicaceae</taxon>
        <taxon>Actinocrinis</taxon>
    </lineage>
</organism>
<reference evidence="2" key="1">
    <citation type="submission" date="2021-04" db="EMBL/GenBank/DDBJ databases">
        <title>Genome based classification of Actinospica acidithermotolerans sp. nov., an actinobacterium isolated from an Indonesian hot spring.</title>
        <authorList>
            <person name="Kusuma A.B."/>
            <person name="Putra K.E."/>
            <person name="Nafisah S."/>
            <person name="Loh J."/>
            <person name="Nouioui I."/>
            <person name="Goodfellow M."/>
        </authorList>
    </citation>
    <scope>NUCLEOTIDE SEQUENCE</scope>
    <source>
        <strain evidence="2">DSM 45618</strain>
    </source>
</reference>
<evidence type="ECO:0000256" key="1">
    <source>
        <dbReference type="SAM" id="SignalP"/>
    </source>
</evidence>
<dbReference type="AlphaFoldDB" id="A0A8J8BCK3"/>
<dbReference type="PROSITE" id="PS51257">
    <property type="entry name" value="PROKAR_LIPOPROTEIN"/>
    <property type="match status" value="1"/>
</dbReference>
<sequence length="159" mass="15984">MSSLARVHRGFAARYALVCALFAALIAGCGSTTASTGVSAGAATDTSSAASVLVVRDDANGKTLDVPAGSTVQLILASSYWHVAGSSAPAVLRQDGATRVLPRPSTCPNIPGLGCAPVQTQFTALTPGTASITADRTTCGEARNCPPGQQHFAVTVVVQ</sequence>
<dbReference type="Proteomes" id="UP000677913">
    <property type="component" value="Unassembled WGS sequence"/>
</dbReference>
<gene>
    <name evidence="2" type="ORF">KGA66_19260</name>
</gene>
<dbReference type="RefSeq" id="WP_211469555.1">
    <property type="nucleotide sequence ID" value="NZ_JAGSXH010000073.1"/>
</dbReference>
<proteinExistence type="predicted"/>
<accession>A0A8J8BCK3</accession>
<evidence type="ECO:0000313" key="2">
    <source>
        <dbReference type="EMBL" id="MBS2965197.1"/>
    </source>
</evidence>
<keyword evidence="1" id="KW-0732">Signal</keyword>
<comment type="caution">
    <text evidence="2">The sequence shown here is derived from an EMBL/GenBank/DDBJ whole genome shotgun (WGS) entry which is preliminary data.</text>
</comment>
<evidence type="ECO:0000313" key="3">
    <source>
        <dbReference type="Proteomes" id="UP000677913"/>
    </source>
</evidence>
<dbReference type="EMBL" id="JAGSXH010000073">
    <property type="protein sequence ID" value="MBS2965197.1"/>
    <property type="molecule type" value="Genomic_DNA"/>
</dbReference>
<feature type="chain" id="PRO_5039701883" description="Proteinase inhibitor I42 chagasin domain-containing protein" evidence="1">
    <location>
        <begin position="35"/>
        <end position="159"/>
    </location>
</feature>
<protein>
    <recommendedName>
        <fullName evidence="4">Proteinase inhibitor I42 chagasin domain-containing protein</fullName>
    </recommendedName>
</protein>
<name>A0A8J8BCK3_9ACTN</name>
<evidence type="ECO:0008006" key="4">
    <source>
        <dbReference type="Google" id="ProtNLM"/>
    </source>
</evidence>
<feature type="signal peptide" evidence="1">
    <location>
        <begin position="1"/>
        <end position="34"/>
    </location>
</feature>
<keyword evidence="3" id="KW-1185">Reference proteome</keyword>